<feature type="region of interest" description="Disordered" evidence="1">
    <location>
        <begin position="1"/>
        <end position="25"/>
    </location>
</feature>
<evidence type="ECO:0000313" key="3">
    <source>
        <dbReference type="Proteomes" id="UP000002039"/>
    </source>
</evidence>
<name>A0ABX2VTB9_AJEDR</name>
<evidence type="ECO:0000256" key="1">
    <source>
        <dbReference type="SAM" id="MobiDB-lite"/>
    </source>
</evidence>
<reference evidence="3" key="1">
    <citation type="journal article" date="2015" name="PLoS Genet.">
        <title>The dynamic genome and transcriptome of the human fungal pathogen Blastomyces and close relative Emmonsia.</title>
        <authorList>
            <person name="Munoz J.F."/>
            <person name="Gauthier G.M."/>
            <person name="Desjardins C.A."/>
            <person name="Gallo J.E."/>
            <person name="Holder J."/>
            <person name="Sullivan T.D."/>
            <person name="Marty A.J."/>
            <person name="Carmen J.C."/>
            <person name="Chen Z."/>
            <person name="Ding L."/>
            <person name="Gujja S."/>
            <person name="Magrini V."/>
            <person name="Misas E."/>
            <person name="Mitreva M."/>
            <person name="Priest M."/>
            <person name="Saif S."/>
            <person name="Whiston E.A."/>
            <person name="Young S."/>
            <person name="Zeng Q."/>
            <person name="Goldman W.E."/>
            <person name="Mardis E.R."/>
            <person name="Taylor J.W."/>
            <person name="McEwen J.G."/>
            <person name="Clay O.K."/>
            <person name="Klein B.S."/>
            <person name="Cuomo C.A."/>
        </authorList>
    </citation>
    <scope>NUCLEOTIDE SEQUENCE [LARGE SCALE GENOMIC DNA]</scope>
    <source>
        <strain evidence="3">ER-3 / ATCC MYA-2586</strain>
    </source>
</reference>
<evidence type="ECO:0000313" key="2">
    <source>
        <dbReference type="EMBL" id="OAT00433.1"/>
    </source>
</evidence>
<feature type="compositionally biased region" description="Basic and acidic residues" evidence="1">
    <location>
        <begin position="1"/>
        <end position="17"/>
    </location>
</feature>
<sequence>MTAGGAEKESDTDKPTGRGDNVPLQGMVTTAAAAREAEGGGEEGVAMRAVLPRLIDITTSTFNLAFLAVMEAAAAS</sequence>
<gene>
    <name evidence="2" type="ORF">BDCG_16617</name>
</gene>
<dbReference type="EMBL" id="EQ999975">
    <property type="protein sequence ID" value="OAT00433.1"/>
    <property type="molecule type" value="Genomic_DNA"/>
</dbReference>
<keyword evidence="3" id="KW-1185">Reference proteome</keyword>
<organism evidence="2 3">
    <name type="scientific">Ajellomyces dermatitidis (strain ER-3 / ATCC MYA-2586)</name>
    <name type="common">Blastomyces dermatitidis</name>
    <dbReference type="NCBI Taxonomy" id="559297"/>
    <lineage>
        <taxon>Eukaryota</taxon>
        <taxon>Fungi</taxon>
        <taxon>Dikarya</taxon>
        <taxon>Ascomycota</taxon>
        <taxon>Pezizomycotina</taxon>
        <taxon>Eurotiomycetes</taxon>
        <taxon>Eurotiomycetidae</taxon>
        <taxon>Onygenales</taxon>
        <taxon>Ajellomycetaceae</taxon>
        <taxon>Blastomyces</taxon>
    </lineage>
</organism>
<dbReference type="GeneID" id="69031509"/>
<accession>A0ABX2VTB9</accession>
<proteinExistence type="predicted"/>
<protein>
    <submittedName>
        <fullName evidence="2">Uncharacterized protein</fullName>
    </submittedName>
</protein>
<dbReference type="RefSeq" id="XP_045280160.1">
    <property type="nucleotide sequence ID" value="XM_045425825.1"/>
</dbReference>
<dbReference type="Proteomes" id="UP000002039">
    <property type="component" value="Unassembled WGS sequence"/>
</dbReference>